<dbReference type="GO" id="GO:0016651">
    <property type="term" value="F:oxidoreductase activity, acting on NAD(P)H"/>
    <property type="evidence" value="ECO:0007669"/>
    <property type="project" value="InterPro"/>
</dbReference>
<protein>
    <submittedName>
        <fullName evidence="2">NAD(P)-binding protein</fullName>
    </submittedName>
</protein>
<dbReference type="Gene3D" id="3.40.50.720">
    <property type="entry name" value="NAD(P)-binding Rossmann-like Domain"/>
    <property type="match status" value="1"/>
</dbReference>
<evidence type="ECO:0000259" key="1">
    <source>
        <dbReference type="Pfam" id="PF00107"/>
    </source>
</evidence>
<dbReference type="PANTHER" id="PTHR45348">
    <property type="entry name" value="HYPOTHETICAL OXIDOREDUCTASE (EUROFUNG)"/>
    <property type="match status" value="1"/>
</dbReference>
<accession>A0A5C3NTW6</accession>
<sequence length="210" mass="22349">SLDFPAPWEEGGLTTFKGKAAFISGGSSSVGQYAIQLAKLQGFSPIITTSSLKHTDYLKSLGATHVLDRSLPPADILAQLPMLTAGEPIVYAYDAISAAETQCLAYNALASGGGLVVTRPRSAALAEREERDCGSKKVAGPYASLQWPGNVRLGEELYARLTEWLEKGIIVPNRIEVLPNGLAGIPEGLERMKNNQVSGVKLIARPQETA</sequence>
<dbReference type="Pfam" id="PF00107">
    <property type="entry name" value="ADH_zinc_N"/>
    <property type="match status" value="1"/>
</dbReference>
<dbReference type="SUPFAM" id="SSF51735">
    <property type="entry name" value="NAD(P)-binding Rossmann-fold domains"/>
    <property type="match status" value="1"/>
</dbReference>
<feature type="domain" description="Alcohol dehydrogenase-like C-terminal" evidence="1">
    <location>
        <begin position="30"/>
        <end position="117"/>
    </location>
</feature>
<gene>
    <name evidence="2" type="ORF">K466DRAFT_606143</name>
</gene>
<dbReference type="InterPro" id="IPR047122">
    <property type="entry name" value="Trans-enoyl_RdTase-like"/>
</dbReference>
<dbReference type="InterPro" id="IPR013149">
    <property type="entry name" value="ADH-like_C"/>
</dbReference>
<dbReference type="EMBL" id="ML212030">
    <property type="protein sequence ID" value="TFK79450.1"/>
    <property type="molecule type" value="Genomic_DNA"/>
</dbReference>
<dbReference type="AlphaFoldDB" id="A0A5C3NTW6"/>
<dbReference type="Proteomes" id="UP000308197">
    <property type="component" value="Unassembled WGS sequence"/>
</dbReference>
<feature type="non-terminal residue" evidence="2">
    <location>
        <position position="1"/>
    </location>
</feature>
<dbReference type="InterPro" id="IPR036291">
    <property type="entry name" value="NAD(P)-bd_dom_sf"/>
</dbReference>
<proteinExistence type="predicted"/>
<keyword evidence="3" id="KW-1185">Reference proteome</keyword>
<evidence type="ECO:0000313" key="2">
    <source>
        <dbReference type="EMBL" id="TFK79450.1"/>
    </source>
</evidence>
<reference evidence="2 3" key="1">
    <citation type="journal article" date="2019" name="Nat. Ecol. Evol.">
        <title>Megaphylogeny resolves global patterns of mushroom evolution.</title>
        <authorList>
            <person name="Varga T."/>
            <person name="Krizsan K."/>
            <person name="Foldi C."/>
            <person name="Dima B."/>
            <person name="Sanchez-Garcia M."/>
            <person name="Sanchez-Ramirez S."/>
            <person name="Szollosi G.J."/>
            <person name="Szarkandi J.G."/>
            <person name="Papp V."/>
            <person name="Albert L."/>
            <person name="Andreopoulos W."/>
            <person name="Angelini C."/>
            <person name="Antonin V."/>
            <person name="Barry K.W."/>
            <person name="Bougher N.L."/>
            <person name="Buchanan P."/>
            <person name="Buyck B."/>
            <person name="Bense V."/>
            <person name="Catcheside P."/>
            <person name="Chovatia M."/>
            <person name="Cooper J."/>
            <person name="Damon W."/>
            <person name="Desjardin D."/>
            <person name="Finy P."/>
            <person name="Geml J."/>
            <person name="Haridas S."/>
            <person name="Hughes K."/>
            <person name="Justo A."/>
            <person name="Karasinski D."/>
            <person name="Kautmanova I."/>
            <person name="Kiss B."/>
            <person name="Kocsube S."/>
            <person name="Kotiranta H."/>
            <person name="LaButti K.M."/>
            <person name="Lechner B.E."/>
            <person name="Liimatainen K."/>
            <person name="Lipzen A."/>
            <person name="Lukacs Z."/>
            <person name="Mihaltcheva S."/>
            <person name="Morgado L.N."/>
            <person name="Niskanen T."/>
            <person name="Noordeloos M.E."/>
            <person name="Ohm R.A."/>
            <person name="Ortiz-Santana B."/>
            <person name="Ovrebo C."/>
            <person name="Racz N."/>
            <person name="Riley R."/>
            <person name="Savchenko A."/>
            <person name="Shiryaev A."/>
            <person name="Soop K."/>
            <person name="Spirin V."/>
            <person name="Szebenyi C."/>
            <person name="Tomsovsky M."/>
            <person name="Tulloss R.E."/>
            <person name="Uehling J."/>
            <person name="Grigoriev I.V."/>
            <person name="Vagvolgyi C."/>
            <person name="Papp T."/>
            <person name="Martin F.M."/>
            <person name="Miettinen O."/>
            <person name="Hibbett D.S."/>
            <person name="Nagy L.G."/>
        </authorList>
    </citation>
    <scope>NUCLEOTIDE SEQUENCE [LARGE SCALE GENOMIC DNA]</scope>
    <source>
        <strain evidence="2 3">HHB13444</strain>
    </source>
</reference>
<name>A0A5C3NTW6_9APHY</name>
<dbReference type="STRING" id="1314778.A0A5C3NTW6"/>
<evidence type="ECO:0000313" key="3">
    <source>
        <dbReference type="Proteomes" id="UP000308197"/>
    </source>
</evidence>
<dbReference type="PANTHER" id="PTHR45348:SF2">
    <property type="entry name" value="ZINC-TYPE ALCOHOL DEHYDROGENASE-LIKE PROTEIN C2E1P3.01"/>
    <property type="match status" value="1"/>
</dbReference>
<dbReference type="InParanoid" id="A0A5C3NTW6"/>
<organism evidence="2 3">
    <name type="scientific">Polyporus arcularius HHB13444</name>
    <dbReference type="NCBI Taxonomy" id="1314778"/>
    <lineage>
        <taxon>Eukaryota</taxon>
        <taxon>Fungi</taxon>
        <taxon>Dikarya</taxon>
        <taxon>Basidiomycota</taxon>
        <taxon>Agaricomycotina</taxon>
        <taxon>Agaricomycetes</taxon>
        <taxon>Polyporales</taxon>
        <taxon>Polyporaceae</taxon>
        <taxon>Polyporus</taxon>
    </lineage>
</organism>